<evidence type="ECO:0000256" key="1">
    <source>
        <dbReference type="ARBA" id="ARBA00023118"/>
    </source>
</evidence>
<dbReference type="InterPro" id="IPR010147">
    <property type="entry name" value="CRISPR-assoc_prot_CasD"/>
</dbReference>
<organism evidence="3 4">
    <name type="scientific">Streptomyces broussonetiae</name>
    <dbReference type="NCBI Taxonomy" id="2686304"/>
    <lineage>
        <taxon>Bacteria</taxon>
        <taxon>Bacillati</taxon>
        <taxon>Actinomycetota</taxon>
        <taxon>Actinomycetes</taxon>
        <taxon>Kitasatosporales</taxon>
        <taxon>Streptomycetaceae</taxon>
        <taxon>Streptomyces</taxon>
    </lineage>
</organism>
<dbReference type="InterPro" id="IPR013422">
    <property type="entry name" value="CRISPR-assoc_prot_Cas5_N"/>
</dbReference>
<dbReference type="GO" id="GO:0043571">
    <property type="term" value="P:maintenance of CRISPR repeat elements"/>
    <property type="evidence" value="ECO:0007669"/>
    <property type="project" value="InterPro"/>
</dbReference>
<evidence type="ECO:0000256" key="2">
    <source>
        <dbReference type="SAM" id="MobiDB-lite"/>
    </source>
</evidence>
<dbReference type="Pfam" id="PF09704">
    <property type="entry name" value="Cas_Cas5d"/>
    <property type="match status" value="1"/>
</dbReference>
<evidence type="ECO:0000313" key="3">
    <source>
        <dbReference type="EMBL" id="QHA04611.1"/>
    </source>
</evidence>
<dbReference type="EMBL" id="CP047020">
    <property type="protein sequence ID" value="QHA04611.1"/>
    <property type="molecule type" value="Genomic_DNA"/>
</dbReference>
<dbReference type="KEGG" id="sbro:GQF42_16100"/>
<dbReference type="GO" id="GO:0051607">
    <property type="term" value="P:defense response to virus"/>
    <property type="evidence" value="ECO:0007669"/>
    <property type="project" value="UniProtKB-KW"/>
</dbReference>
<keyword evidence="1" id="KW-0051">Antiviral defense</keyword>
<proteinExistence type="predicted"/>
<dbReference type="InterPro" id="IPR021124">
    <property type="entry name" value="CRISPR-assoc_prot_Cas5"/>
</dbReference>
<dbReference type="GO" id="GO:0003723">
    <property type="term" value="F:RNA binding"/>
    <property type="evidence" value="ECO:0007669"/>
    <property type="project" value="InterPro"/>
</dbReference>
<dbReference type="NCBIfam" id="TIGR01868">
    <property type="entry name" value="casD_Cas5e"/>
    <property type="match status" value="1"/>
</dbReference>
<keyword evidence="4" id="KW-1185">Reference proteome</keyword>
<dbReference type="RefSeq" id="WP_158920470.1">
    <property type="nucleotide sequence ID" value="NZ_CP047020.1"/>
</dbReference>
<accession>A0A6I6N2E3</accession>
<dbReference type="NCBIfam" id="TIGR02593">
    <property type="entry name" value="CRISPR_cas5"/>
    <property type="match status" value="1"/>
</dbReference>
<reference evidence="3 4" key="1">
    <citation type="submission" date="2019-12" db="EMBL/GenBank/DDBJ databases">
        <title>Streptomyces sp. strain T44 isolated from rhizosphere soil of Broussonetia papyrifera.</title>
        <authorList>
            <person name="Mo P."/>
        </authorList>
    </citation>
    <scope>NUCLEOTIDE SEQUENCE [LARGE SCALE GENOMIC DNA]</scope>
    <source>
        <strain evidence="3 4">T44</strain>
    </source>
</reference>
<dbReference type="AlphaFoldDB" id="A0A6I6N2E3"/>
<gene>
    <name evidence="3" type="primary">cas5e</name>
    <name evidence="3" type="ORF">GQF42_16100</name>
</gene>
<name>A0A6I6N2E3_9ACTN</name>
<dbReference type="Gene3D" id="3.30.70.2660">
    <property type="match status" value="1"/>
</dbReference>
<evidence type="ECO:0000313" key="4">
    <source>
        <dbReference type="Proteomes" id="UP000436138"/>
    </source>
</evidence>
<dbReference type="Proteomes" id="UP000436138">
    <property type="component" value="Chromosome"/>
</dbReference>
<dbReference type="CDD" id="cd09693">
    <property type="entry name" value="Cas5_I"/>
    <property type="match status" value="1"/>
</dbReference>
<feature type="region of interest" description="Disordered" evidence="2">
    <location>
        <begin position="189"/>
        <end position="212"/>
    </location>
</feature>
<protein>
    <submittedName>
        <fullName evidence="3">Type I-E CRISPR-associated protein Cas5/CasD</fullName>
    </submittedName>
</protein>
<sequence length="253" mass="27385">MNGLLLHLSAPMQAWGADSQFGTRLTHPHPTRSGLTGLLACTLGRTRGEPLHDLAALSYTIRVDRPGQRLRDYHTVGGGYPRERTVITADGKRRNDATSTLVSHRWYIADAAFTAAVTGPADTIETVAHALRHPVWQPYLGRRSCPPDSPLLIAAVNDPVAALDLMPLHRGPDHGRATVNVTFLHDHAPESGLPPTAELRDNPNPGGSRAFATRPQWQTTRPMPADLCAGYGTAWLARLTAWRDTLTGPVTAA</sequence>